<reference evidence="2" key="1">
    <citation type="submission" date="2016-12" db="EMBL/GenBank/DDBJ databases">
        <authorList>
            <person name="Rodrigo-Torres L."/>
            <person name="Arahal R.D."/>
            <person name="Lucena T."/>
        </authorList>
    </citation>
    <scope>NUCLEOTIDE SEQUENCE [LARGE SCALE GENOMIC DNA]</scope>
</reference>
<name>A0A1M7YPF3_9VIBR</name>
<dbReference type="STRING" id="1117707.VQ7734_00090"/>
<evidence type="ECO:0000313" key="1">
    <source>
        <dbReference type="EMBL" id="SHO54376.1"/>
    </source>
</evidence>
<dbReference type="AlphaFoldDB" id="A0A1M7YPF3"/>
<gene>
    <name evidence="1" type="ORF">VQ7734_00090</name>
</gene>
<sequence>MNNILNLVPDCDENAFNVFLDHGIDRIKTNREFCGLSLSDYVQFILDGDTSSALVDGLIRTVLTMEFDPTPTQLLSLEQFKETFTELFEPFLEENKQTILRGWNERAEDARNEAAITAYEDLKLSNFY</sequence>
<organism evidence="1 2">
    <name type="scientific">Vibrio quintilis</name>
    <dbReference type="NCBI Taxonomy" id="1117707"/>
    <lineage>
        <taxon>Bacteria</taxon>
        <taxon>Pseudomonadati</taxon>
        <taxon>Pseudomonadota</taxon>
        <taxon>Gammaproteobacteria</taxon>
        <taxon>Vibrionales</taxon>
        <taxon>Vibrionaceae</taxon>
        <taxon>Vibrio</taxon>
    </lineage>
</organism>
<dbReference type="EMBL" id="FRFG01000003">
    <property type="protein sequence ID" value="SHO54376.1"/>
    <property type="molecule type" value="Genomic_DNA"/>
</dbReference>
<protein>
    <submittedName>
        <fullName evidence="1">Uncharacterized protein</fullName>
    </submittedName>
</protein>
<accession>A0A1M7YPF3</accession>
<proteinExistence type="predicted"/>
<dbReference type="Proteomes" id="UP000184600">
    <property type="component" value="Unassembled WGS sequence"/>
</dbReference>
<dbReference type="RefSeq" id="WP_073579296.1">
    <property type="nucleotide sequence ID" value="NZ_AP024898.1"/>
</dbReference>
<dbReference type="OrthoDB" id="5829998at2"/>
<evidence type="ECO:0000313" key="2">
    <source>
        <dbReference type="Proteomes" id="UP000184600"/>
    </source>
</evidence>
<keyword evidence="2" id="KW-1185">Reference proteome</keyword>